<dbReference type="InterPro" id="IPR001314">
    <property type="entry name" value="Peptidase_S1A"/>
</dbReference>
<dbReference type="PROSITE" id="PS00134">
    <property type="entry name" value="TRYPSIN_HIS"/>
    <property type="match status" value="1"/>
</dbReference>
<reference evidence="3 4" key="1">
    <citation type="submission" date="2019-09" db="EMBL/GenBank/DDBJ databases">
        <authorList>
            <person name="Chandra G."/>
            <person name="Truman W A."/>
        </authorList>
    </citation>
    <scope>NUCLEOTIDE SEQUENCE [LARGE SCALE GENOMIC DNA]</scope>
    <source>
        <strain evidence="3">PS645</strain>
    </source>
</reference>
<gene>
    <name evidence="3" type="ORF">PS645_01125</name>
</gene>
<name>A0A5E6QVI7_PSEFL</name>
<evidence type="ECO:0000313" key="4">
    <source>
        <dbReference type="Proteomes" id="UP000325607"/>
    </source>
</evidence>
<organism evidence="3 4">
    <name type="scientific">Pseudomonas fluorescens</name>
    <dbReference type="NCBI Taxonomy" id="294"/>
    <lineage>
        <taxon>Bacteria</taxon>
        <taxon>Pseudomonadati</taxon>
        <taxon>Pseudomonadota</taxon>
        <taxon>Gammaproteobacteria</taxon>
        <taxon>Pseudomonadales</taxon>
        <taxon>Pseudomonadaceae</taxon>
        <taxon>Pseudomonas</taxon>
    </lineage>
</organism>
<dbReference type="InterPro" id="IPR043504">
    <property type="entry name" value="Peptidase_S1_PA_chymotrypsin"/>
</dbReference>
<dbReference type="RefSeq" id="WP_191623117.1">
    <property type="nucleotide sequence ID" value="NZ_CABVGX010000006.1"/>
</dbReference>
<accession>A0A5E6QVI7</accession>
<dbReference type="PROSITE" id="PS50240">
    <property type="entry name" value="TRYPSIN_DOM"/>
    <property type="match status" value="1"/>
</dbReference>
<dbReference type="InterPro" id="IPR009003">
    <property type="entry name" value="Peptidase_S1_PA"/>
</dbReference>
<proteinExistence type="predicted"/>
<sequence precursor="true">MNLKHCTLAGFLLCNIFTGAQAAPKDLGEGLRNSSPSKPLNNIANKYSHWSGVGLLDTPEHTCTATLLDTRDGQWTSVSPAYVITAGHCVSAELGTSTLNAPFNASVTFNYFDNKDDHKKYPVRTAIWSSMSGTDLAILELEEPLSALLKNHIKPLKLSPEPPQASHDVLNIGAPGARSLRLTACTQEVTRTLSGISPAFPGGLVNQCKDLQEGSSGSPMLDRISNEITAIVSENNYGFAPAFLSNCFTDGKFNNKSETCDLQQINLTVRLETLFANTRIRPTWNGQVQELPSWNFKFTIDTPYYRYKAVRDAASCEKPEHYGAAVISDPDARIDDNVGPETGMHVLCIIGVRSKNHKLTNALLKNAFTHAVHLAAPAPQPSFAQHKNMTFILWTDAYPDFKSHYFYTAPIAETCGDFQDKRYKQVTEVGSFMTDKPLKVCSYASNESDLQPSATRFDLITPAAPINADAE</sequence>
<feature type="signal peptide" evidence="1">
    <location>
        <begin position="1"/>
        <end position="22"/>
    </location>
</feature>
<dbReference type="EMBL" id="CABVGX010000006">
    <property type="protein sequence ID" value="VVM58330.1"/>
    <property type="molecule type" value="Genomic_DNA"/>
</dbReference>
<keyword evidence="1" id="KW-0732">Signal</keyword>
<dbReference type="AlphaFoldDB" id="A0A5E6QVI7"/>
<protein>
    <recommendedName>
        <fullName evidence="2">Peptidase S1 domain-containing protein</fullName>
    </recommendedName>
</protein>
<dbReference type="GO" id="GO:0004252">
    <property type="term" value="F:serine-type endopeptidase activity"/>
    <property type="evidence" value="ECO:0007669"/>
    <property type="project" value="InterPro"/>
</dbReference>
<evidence type="ECO:0000256" key="1">
    <source>
        <dbReference type="SAM" id="SignalP"/>
    </source>
</evidence>
<evidence type="ECO:0000313" key="3">
    <source>
        <dbReference type="EMBL" id="VVM58330.1"/>
    </source>
</evidence>
<dbReference type="InterPro" id="IPR001254">
    <property type="entry name" value="Trypsin_dom"/>
</dbReference>
<evidence type="ECO:0000259" key="2">
    <source>
        <dbReference type="PROSITE" id="PS50240"/>
    </source>
</evidence>
<dbReference type="Pfam" id="PF13365">
    <property type="entry name" value="Trypsin_2"/>
    <property type="match status" value="1"/>
</dbReference>
<dbReference type="SUPFAM" id="SSF50494">
    <property type="entry name" value="Trypsin-like serine proteases"/>
    <property type="match status" value="1"/>
</dbReference>
<dbReference type="PRINTS" id="PR00722">
    <property type="entry name" value="CHYMOTRYPSIN"/>
</dbReference>
<feature type="domain" description="Peptidase S1" evidence="2">
    <location>
        <begin position="16"/>
        <end position="294"/>
    </location>
</feature>
<dbReference type="InterPro" id="IPR018114">
    <property type="entry name" value="TRYPSIN_HIS"/>
</dbReference>
<dbReference type="GO" id="GO:0006508">
    <property type="term" value="P:proteolysis"/>
    <property type="evidence" value="ECO:0007669"/>
    <property type="project" value="InterPro"/>
</dbReference>
<feature type="chain" id="PRO_5022961326" description="Peptidase S1 domain-containing protein" evidence="1">
    <location>
        <begin position="23"/>
        <end position="471"/>
    </location>
</feature>
<dbReference type="Proteomes" id="UP000325607">
    <property type="component" value="Unassembled WGS sequence"/>
</dbReference>
<dbReference type="Gene3D" id="2.40.10.10">
    <property type="entry name" value="Trypsin-like serine proteases"/>
    <property type="match status" value="2"/>
</dbReference>